<dbReference type="KEGG" id="csto:CGC58_01765"/>
<dbReference type="Proteomes" id="UP000217348">
    <property type="component" value="Chromosome"/>
</dbReference>
<dbReference type="AlphaFoldDB" id="A0A250FU30"/>
<organism evidence="8 9">
    <name type="scientific">Capnocytophaga stomatis</name>
    <dbReference type="NCBI Taxonomy" id="1848904"/>
    <lineage>
        <taxon>Bacteria</taxon>
        <taxon>Pseudomonadati</taxon>
        <taxon>Bacteroidota</taxon>
        <taxon>Flavobacteriia</taxon>
        <taxon>Flavobacteriales</taxon>
        <taxon>Flavobacteriaceae</taxon>
        <taxon>Capnocytophaga</taxon>
    </lineage>
</organism>
<evidence type="ECO:0000313" key="8">
    <source>
        <dbReference type="EMBL" id="ATA88574.1"/>
    </source>
</evidence>
<dbReference type="GO" id="GO:0015344">
    <property type="term" value="F:siderophore uptake transmembrane transporter activity"/>
    <property type="evidence" value="ECO:0007669"/>
    <property type="project" value="TreeGrafter"/>
</dbReference>
<keyword evidence="7" id="KW-0998">Cell outer membrane</keyword>
<dbReference type="Pfam" id="PF13715">
    <property type="entry name" value="CarbopepD_reg_2"/>
    <property type="match status" value="1"/>
</dbReference>
<dbReference type="InterPro" id="IPR036942">
    <property type="entry name" value="Beta-barrel_TonB_sf"/>
</dbReference>
<dbReference type="OrthoDB" id="9804995at2"/>
<keyword evidence="4" id="KW-0812">Transmembrane</keyword>
<evidence type="ECO:0000256" key="5">
    <source>
        <dbReference type="ARBA" id="ARBA00022729"/>
    </source>
</evidence>
<evidence type="ECO:0000256" key="7">
    <source>
        <dbReference type="ARBA" id="ARBA00023237"/>
    </source>
</evidence>
<proteinExistence type="predicted"/>
<sequence>MKRFIYFMLIVFLNLGGFITYGQAPIFQNLKGKVFDANTREPLMGATVVIENSDPVLGTTTDVEGNFFIDKVPIGRQTIKVSFIGYESSIISELMITSSKEVVLEIALKENITQMEEVVVQASLQKERPLNAMATVSARSFSVEETTRYAGGMNDPARLVSAYAGVTTGNLQDNSIIVRGNAPQGVAWRLEGVEIPTPHHFAGANVAGGGIVTLFSNQVLGNSDFFTGAFPAEYGDALAAVFDMKLRTGNASKHEHTAQIGILGLDFFSEGPISKKSGASYIFNYRYSTFGLLGDLNLIPSEQKLKYQDLSFKFNFPTKRSGTFSFWGIGGIDHTHKSVEKNPSKWKVDFDRIENNWDTHLGATGITHRISTGGNSFLQSNLAFSGVSAFIKTERLGDDLQNFTPDMDLKNITKTFTLASTFNQRFSSKSMLKAGFTYKRLFYNFDLSSTQDHNLPLTYAQLIDDDGYTDAPELFTQLKYNLSSTFLFNVGLHATYFGLGKEFVLEPRFGAQWAFHPKHSLSLGYGKHSRPESLNVYFLKINNERPNKELKLPKAHHFVLGYDWKIGQNLRLKAEAYYQHIYDALGEEGSSYSLLNFKQDYGLNKKLENNTLGRNYGIDITLERFLNKHYYYLLTASLFDAQYKGGDNIWRNTRYNKNYVFNALFGKEFFFKDNRKVLDINARVTLTGGERYSPILENHSIANERIITDETRAFEERFPAILYADFTLNYRINHRKSSSVFSFQMKNIFGAPIYLGHNYNFITKKIQFDKANMVIPNISYKIEF</sequence>
<evidence type="ECO:0000256" key="4">
    <source>
        <dbReference type="ARBA" id="ARBA00022692"/>
    </source>
</evidence>
<keyword evidence="3" id="KW-1134">Transmembrane beta strand</keyword>
<protein>
    <submittedName>
        <fullName evidence="8">TonB-dependent receptor</fullName>
    </submittedName>
</protein>
<reference evidence="9" key="1">
    <citation type="submission" date="2017-06" db="EMBL/GenBank/DDBJ databases">
        <title>Capnocytophaga spp. assemblies.</title>
        <authorList>
            <person name="Gulvik C.A."/>
        </authorList>
    </citation>
    <scope>NUCLEOTIDE SEQUENCE [LARGE SCALE GENOMIC DNA]</scope>
    <source>
        <strain evidence="9">H2177</strain>
    </source>
</reference>
<evidence type="ECO:0000256" key="3">
    <source>
        <dbReference type="ARBA" id="ARBA00022452"/>
    </source>
</evidence>
<name>A0A250FU30_9FLAO</name>
<keyword evidence="5" id="KW-0732">Signal</keyword>
<dbReference type="GO" id="GO:0044718">
    <property type="term" value="P:siderophore transmembrane transport"/>
    <property type="evidence" value="ECO:0007669"/>
    <property type="project" value="TreeGrafter"/>
</dbReference>
<dbReference type="SUPFAM" id="SSF56935">
    <property type="entry name" value="Porins"/>
    <property type="match status" value="1"/>
</dbReference>
<evidence type="ECO:0000256" key="6">
    <source>
        <dbReference type="ARBA" id="ARBA00023136"/>
    </source>
</evidence>
<accession>A0A250FU30</accession>
<dbReference type="InterPro" id="IPR039426">
    <property type="entry name" value="TonB-dep_rcpt-like"/>
</dbReference>
<gene>
    <name evidence="8" type="ORF">CGC58_01765</name>
</gene>
<dbReference type="SUPFAM" id="SSF49464">
    <property type="entry name" value="Carboxypeptidase regulatory domain-like"/>
    <property type="match status" value="1"/>
</dbReference>
<evidence type="ECO:0000256" key="1">
    <source>
        <dbReference type="ARBA" id="ARBA00004571"/>
    </source>
</evidence>
<dbReference type="EMBL" id="CP022387">
    <property type="protein sequence ID" value="ATA88574.1"/>
    <property type="molecule type" value="Genomic_DNA"/>
</dbReference>
<evidence type="ECO:0000256" key="2">
    <source>
        <dbReference type="ARBA" id="ARBA00022448"/>
    </source>
</evidence>
<dbReference type="Gene3D" id="2.60.40.1120">
    <property type="entry name" value="Carboxypeptidase-like, regulatory domain"/>
    <property type="match status" value="1"/>
</dbReference>
<dbReference type="Gene3D" id="2.40.170.20">
    <property type="entry name" value="TonB-dependent receptor, beta-barrel domain"/>
    <property type="match status" value="1"/>
</dbReference>
<keyword evidence="2" id="KW-0813">Transport</keyword>
<dbReference type="GO" id="GO:0009279">
    <property type="term" value="C:cell outer membrane"/>
    <property type="evidence" value="ECO:0007669"/>
    <property type="project" value="UniProtKB-SubCell"/>
</dbReference>
<evidence type="ECO:0000313" key="9">
    <source>
        <dbReference type="Proteomes" id="UP000217348"/>
    </source>
</evidence>
<keyword evidence="8" id="KW-0675">Receptor</keyword>
<dbReference type="InterPro" id="IPR008969">
    <property type="entry name" value="CarboxyPept-like_regulatory"/>
</dbReference>
<dbReference type="RefSeq" id="WP_095894851.1">
    <property type="nucleotide sequence ID" value="NZ_CP022387.1"/>
</dbReference>
<keyword evidence="6" id="KW-0472">Membrane</keyword>
<comment type="subcellular location">
    <subcellularLocation>
        <location evidence="1">Cell outer membrane</location>
        <topology evidence="1">Multi-pass membrane protein</topology>
    </subcellularLocation>
</comment>
<dbReference type="PANTHER" id="PTHR30069:SF29">
    <property type="entry name" value="HEMOGLOBIN AND HEMOGLOBIN-HAPTOGLOBIN-BINDING PROTEIN 1-RELATED"/>
    <property type="match status" value="1"/>
</dbReference>
<dbReference type="PANTHER" id="PTHR30069">
    <property type="entry name" value="TONB-DEPENDENT OUTER MEMBRANE RECEPTOR"/>
    <property type="match status" value="1"/>
</dbReference>